<dbReference type="PROSITE" id="PS50885">
    <property type="entry name" value="HAMP"/>
    <property type="match status" value="1"/>
</dbReference>
<protein>
    <submittedName>
        <fullName evidence="7">Methyl-accepting chemotaxis protein</fullName>
    </submittedName>
</protein>
<evidence type="ECO:0000259" key="5">
    <source>
        <dbReference type="PROSITE" id="PS50111"/>
    </source>
</evidence>
<dbReference type="InterPro" id="IPR004089">
    <property type="entry name" value="MCPsignal_dom"/>
</dbReference>
<comment type="similarity">
    <text evidence="2">Belongs to the methyl-accepting chemotaxis (MCP) protein family.</text>
</comment>
<dbReference type="RefSeq" id="WP_273953543.1">
    <property type="nucleotide sequence ID" value="NZ_JAQSIP010000012.1"/>
</dbReference>
<proteinExistence type="inferred from homology"/>
<dbReference type="EMBL" id="JAQSIP010000012">
    <property type="protein sequence ID" value="MDD0840760.1"/>
    <property type="molecule type" value="Genomic_DNA"/>
</dbReference>
<dbReference type="Pfam" id="PF00015">
    <property type="entry name" value="MCPsignal"/>
    <property type="match status" value="1"/>
</dbReference>
<dbReference type="CDD" id="cd11386">
    <property type="entry name" value="MCP_signal"/>
    <property type="match status" value="1"/>
</dbReference>
<feature type="domain" description="Methyl-accepting transducer" evidence="5">
    <location>
        <begin position="423"/>
        <end position="652"/>
    </location>
</feature>
<feature type="transmembrane region" description="Helical" evidence="4">
    <location>
        <begin position="344"/>
        <end position="366"/>
    </location>
</feature>
<dbReference type="PANTHER" id="PTHR43531">
    <property type="entry name" value="PROTEIN ICFG"/>
    <property type="match status" value="1"/>
</dbReference>
<evidence type="ECO:0000256" key="1">
    <source>
        <dbReference type="ARBA" id="ARBA00022481"/>
    </source>
</evidence>
<dbReference type="PANTHER" id="PTHR43531:SF14">
    <property type="entry name" value="METHYL-ACCEPTING CHEMOTAXIS PROTEIN I-RELATED"/>
    <property type="match status" value="1"/>
</dbReference>
<dbReference type="InterPro" id="IPR051310">
    <property type="entry name" value="MCP_chemotaxis"/>
</dbReference>
<dbReference type="SUPFAM" id="SSF58104">
    <property type="entry name" value="Methyl-accepting chemotaxis protein (MCP) signaling domain"/>
    <property type="match status" value="1"/>
</dbReference>
<evidence type="ECO:0000256" key="2">
    <source>
        <dbReference type="ARBA" id="ARBA00029447"/>
    </source>
</evidence>
<dbReference type="Gene3D" id="1.10.287.950">
    <property type="entry name" value="Methyl-accepting chemotaxis protein"/>
    <property type="match status" value="1"/>
</dbReference>
<keyword evidence="1" id="KW-0488">Methylation</keyword>
<dbReference type="SMART" id="SM00283">
    <property type="entry name" value="MA"/>
    <property type="match status" value="1"/>
</dbReference>
<keyword evidence="3" id="KW-0807">Transducer</keyword>
<gene>
    <name evidence="7" type="ORF">PSQ40_19445</name>
</gene>
<name>A0ABT5N3B6_9BURK</name>
<evidence type="ECO:0000256" key="4">
    <source>
        <dbReference type="SAM" id="Phobius"/>
    </source>
</evidence>
<evidence type="ECO:0000313" key="8">
    <source>
        <dbReference type="Proteomes" id="UP001528673"/>
    </source>
</evidence>
<reference evidence="7 8" key="1">
    <citation type="submission" date="2023-02" db="EMBL/GenBank/DDBJ databases">
        <title>Bacterial whole genomic sequence of Curvibacter sp. HBC61.</title>
        <authorList>
            <person name="Le V."/>
            <person name="Ko S.-R."/>
            <person name="Ahn C.-Y."/>
            <person name="Oh H.-M."/>
        </authorList>
    </citation>
    <scope>NUCLEOTIDE SEQUENCE [LARGE SCALE GENOMIC DNA]</scope>
    <source>
        <strain evidence="7 8">HBC61</strain>
    </source>
</reference>
<evidence type="ECO:0000256" key="3">
    <source>
        <dbReference type="PROSITE-ProRule" id="PRU00284"/>
    </source>
</evidence>
<organism evidence="7 8">
    <name type="scientific">Curvibacter cyanobacteriorum</name>
    <dbReference type="NCBI Taxonomy" id="3026422"/>
    <lineage>
        <taxon>Bacteria</taxon>
        <taxon>Pseudomonadati</taxon>
        <taxon>Pseudomonadota</taxon>
        <taxon>Betaproteobacteria</taxon>
        <taxon>Burkholderiales</taxon>
        <taxon>Comamonadaceae</taxon>
        <taxon>Curvibacter</taxon>
    </lineage>
</organism>
<dbReference type="PROSITE" id="PS50111">
    <property type="entry name" value="CHEMOTAXIS_TRANSDUC_2"/>
    <property type="match status" value="1"/>
</dbReference>
<keyword evidence="4" id="KW-0812">Transmembrane</keyword>
<evidence type="ECO:0000259" key="6">
    <source>
        <dbReference type="PROSITE" id="PS50885"/>
    </source>
</evidence>
<keyword evidence="4" id="KW-0472">Membrane</keyword>
<keyword evidence="4" id="KW-1133">Transmembrane helix</keyword>
<keyword evidence="8" id="KW-1185">Reference proteome</keyword>
<dbReference type="InterPro" id="IPR003660">
    <property type="entry name" value="HAMP_dom"/>
</dbReference>
<comment type="caution">
    <text evidence="7">The sequence shown here is derived from an EMBL/GenBank/DDBJ whole genome shotgun (WGS) entry which is preliminary data.</text>
</comment>
<accession>A0ABT5N3B6</accession>
<feature type="domain" description="HAMP" evidence="6">
    <location>
        <begin position="371"/>
        <end position="418"/>
    </location>
</feature>
<dbReference type="Proteomes" id="UP001528673">
    <property type="component" value="Unassembled WGS sequence"/>
</dbReference>
<sequence length="667" mass="72326">MRLNQTTRGQVFSPAKAVICQNSFFYPHGFWALGVKVMRRLDFKAKALSISCAFLVPIVFLSWVFLKFEQQQISFTRQERLGVQTFGTYVPIMHGLLKARNATRASLGGLDRSKDYQQARTQVDQALRGLEQDIAQSDDPLNLRSDVAALKSAWVDTAAVPNGVDAQGRTVFGPVVKASIQLLRHIGDRSNLVLDPDLDSFYLTNTLVLALPRVIDEVGQLWGWSSYSVAKGGLTGEEYRRYAVWDAGVLRGLDDAVGYLNVAAEARPSLSQDLNTDLLAKTETYRRRVSDPSKLTAAAMTPEEVYDLGEKALDNLVSFYESGLPTLDGILAEREHRLSTLRSLALLALLVFLSIAAYLFYSFYLVTRGGLRLISQHLNEMATGDLRRAPGEPWGRDEPAMLIRDLRLAYDSLRDLTQKVGRSAAELHHAASQISDASLDLSARTEVSAASLEEQAAVMAQISVAGQHTAASATEAARVAQRNADASRQGGEVISAVVEVMNSLNSSSKQIEDIIGVIDGIAFQTNILALNAAVEAARAGEQGRGFAVVASEVRALAQRSASAAKEIKSLITSNMERAERGEAVVREAGSSMQEILAQVIRIHGLVGEIADTAQEQAAGVAQAGQAIHKLDQDTQQNAAMVEQTSATANLLKDQADALLAEVSNFKL</sequence>
<evidence type="ECO:0000313" key="7">
    <source>
        <dbReference type="EMBL" id="MDD0840760.1"/>
    </source>
</evidence>
<feature type="transmembrane region" description="Helical" evidence="4">
    <location>
        <begin position="47"/>
        <end position="66"/>
    </location>
</feature>